<keyword evidence="2" id="KW-1185">Reference proteome</keyword>
<accession>A0ABN3QK13</accession>
<gene>
    <name evidence="1" type="ORF">GCM10009863_49050</name>
</gene>
<sequence length="71" mass="7559">MWHSLRSGSDCQLAAGREEGGIGMERSASGVTNSRHHAARFAGRESVKNLCDRTYHLTAPGAARHGRGPAT</sequence>
<proteinExistence type="predicted"/>
<evidence type="ECO:0000313" key="1">
    <source>
        <dbReference type="EMBL" id="GAA2628186.1"/>
    </source>
</evidence>
<organism evidence="1 2">
    <name type="scientific">Streptomyces axinellae</name>
    <dbReference type="NCBI Taxonomy" id="552788"/>
    <lineage>
        <taxon>Bacteria</taxon>
        <taxon>Bacillati</taxon>
        <taxon>Actinomycetota</taxon>
        <taxon>Actinomycetes</taxon>
        <taxon>Kitasatosporales</taxon>
        <taxon>Streptomycetaceae</taxon>
        <taxon>Streptomyces</taxon>
    </lineage>
</organism>
<protein>
    <submittedName>
        <fullName evidence="1">Uncharacterized protein</fullName>
    </submittedName>
</protein>
<name>A0ABN3QK13_9ACTN</name>
<reference evidence="1 2" key="1">
    <citation type="journal article" date="2019" name="Int. J. Syst. Evol. Microbiol.">
        <title>The Global Catalogue of Microorganisms (GCM) 10K type strain sequencing project: providing services to taxonomists for standard genome sequencing and annotation.</title>
        <authorList>
            <consortium name="The Broad Institute Genomics Platform"/>
            <consortium name="The Broad Institute Genome Sequencing Center for Infectious Disease"/>
            <person name="Wu L."/>
            <person name="Ma J."/>
        </authorList>
    </citation>
    <scope>NUCLEOTIDE SEQUENCE [LARGE SCALE GENOMIC DNA]</scope>
    <source>
        <strain evidence="1 2">JCM 16373</strain>
    </source>
</reference>
<comment type="caution">
    <text evidence="1">The sequence shown here is derived from an EMBL/GenBank/DDBJ whole genome shotgun (WGS) entry which is preliminary data.</text>
</comment>
<dbReference type="Proteomes" id="UP001501447">
    <property type="component" value="Unassembled WGS sequence"/>
</dbReference>
<dbReference type="EMBL" id="BAAARJ010000017">
    <property type="protein sequence ID" value="GAA2628186.1"/>
    <property type="molecule type" value="Genomic_DNA"/>
</dbReference>
<evidence type="ECO:0000313" key="2">
    <source>
        <dbReference type="Proteomes" id="UP001501447"/>
    </source>
</evidence>